<keyword evidence="3 4" id="KW-0326">Glycosidase</keyword>
<dbReference type="CDD" id="cd06592">
    <property type="entry name" value="GH31_NET37"/>
    <property type="match status" value="1"/>
</dbReference>
<dbReference type="OrthoDB" id="10070917at2759"/>
<feature type="domain" description="Glycosyl hydrolase family 31 C-terminal" evidence="7">
    <location>
        <begin position="593"/>
        <end position="675"/>
    </location>
</feature>
<keyword evidence="9" id="KW-1185">Reference proteome</keyword>
<accession>A0A8S3YZ38</accession>
<keyword evidence="5" id="KW-0732">Signal</keyword>
<dbReference type="Pfam" id="PF01055">
    <property type="entry name" value="Glyco_hydro_31_2nd"/>
    <property type="match status" value="1"/>
</dbReference>
<name>A0A8S3YZ38_9EUPU</name>
<evidence type="ECO:0000256" key="2">
    <source>
        <dbReference type="ARBA" id="ARBA00022801"/>
    </source>
</evidence>
<feature type="domain" description="Glycoside hydrolase family 31 TIM barrel" evidence="6">
    <location>
        <begin position="282"/>
        <end position="576"/>
    </location>
</feature>
<dbReference type="InterPro" id="IPR050985">
    <property type="entry name" value="Alpha-glycosidase_related"/>
</dbReference>
<protein>
    <submittedName>
        <fullName evidence="8">Uncharacterized protein</fullName>
    </submittedName>
</protein>
<feature type="chain" id="PRO_5035863448" evidence="5">
    <location>
        <begin position="20"/>
        <end position="677"/>
    </location>
</feature>
<dbReference type="Pfam" id="PF21365">
    <property type="entry name" value="Glyco_hydro_31_3rd"/>
    <property type="match status" value="1"/>
</dbReference>
<evidence type="ECO:0000313" key="8">
    <source>
        <dbReference type="EMBL" id="CAG5120955.1"/>
    </source>
</evidence>
<dbReference type="EMBL" id="CAJHNH020001000">
    <property type="protein sequence ID" value="CAG5120955.1"/>
    <property type="molecule type" value="Genomic_DNA"/>
</dbReference>
<evidence type="ECO:0000256" key="1">
    <source>
        <dbReference type="ARBA" id="ARBA00007806"/>
    </source>
</evidence>
<evidence type="ECO:0000256" key="3">
    <source>
        <dbReference type="ARBA" id="ARBA00023295"/>
    </source>
</evidence>
<gene>
    <name evidence="8" type="ORF">CUNI_LOCUS6513</name>
</gene>
<dbReference type="SUPFAM" id="SSF51011">
    <property type="entry name" value="Glycosyl hydrolase domain"/>
    <property type="match status" value="1"/>
</dbReference>
<evidence type="ECO:0000256" key="4">
    <source>
        <dbReference type="RuleBase" id="RU361185"/>
    </source>
</evidence>
<dbReference type="SUPFAM" id="SSF51445">
    <property type="entry name" value="(Trans)glycosidases"/>
    <property type="match status" value="1"/>
</dbReference>
<reference evidence="8" key="1">
    <citation type="submission" date="2021-04" db="EMBL/GenBank/DDBJ databases">
        <authorList>
            <consortium name="Molecular Ecology Group"/>
        </authorList>
    </citation>
    <scope>NUCLEOTIDE SEQUENCE</scope>
</reference>
<evidence type="ECO:0000256" key="5">
    <source>
        <dbReference type="SAM" id="SignalP"/>
    </source>
</evidence>
<evidence type="ECO:0000259" key="6">
    <source>
        <dbReference type="Pfam" id="PF01055"/>
    </source>
</evidence>
<dbReference type="Proteomes" id="UP000678393">
    <property type="component" value="Unassembled WGS sequence"/>
</dbReference>
<dbReference type="InterPro" id="IPR013780">
    <property type="entry name" value="Glyco_hydro_b"/>
</dbReference>
<dbReference type="InterPro" id="IPR017853">
    <property type="entry name" value="GH"/>
</dbReference>
<dbReference type="Gene3D" id="3.20.20.80">
    <property type="entry name" value="Glycosidases"/>
    <property type="match status" value="1"/>
</dbReference>
<comment type="caution">
    <text evidence="8">The sequence shown here is derived from an EMBL/GenBank/DDBJ whole genome shotgun (WGS) entry which is preliminary data.</text>
</comment>
<dbReference type="PANTHER" id="PTHR43053">
    <property type="entry name" value="GLYCOSIDASE FAMILY 31"/>
    <property type="match status" value="1"/>
</dbReference>
<dbReference type="GO" id="GO:0004553">
    <property type="term" value="F:hydrolase activity, hydrolyzing O-glycosyl compounds"/>
    <property type="evidence" value="ECO:0007669"/>
    <property type="project" value="InterPro"/>
</dbReference>
<sequence>MDTEHRIALLLLAIVGVSGQVTGCENLATEKANVISNQNGTFTVTGGVEVEISKGRINLKIQNKMGTVQNGVIAHDRDTTGQQLCQSNQGGTGNSLCLVWENGPRLEMYNSNLPVSKNNSGIQCTTVNWTIPQGVDVTDTPEDCYTMDGNFWFGGFEEANQTWPMNYLQIGSLPFVTGDSYHHVGYGGVIEGIFISSSGVGIFVHETTPLYLRINDAGSNLICLKGKVGPDTPFFQVNQPFLIYDICRSSDITALWKGMSEAYLPKPQSYPSPDVLRHPIWSTWANYHASINQSTVMQFANDIKLYNFSISQLEVDDNWTPHYGDFIFNTNTFPEAKEMIASLTSLGIATTVWVHWFFNNDSDAFVELSNSGFLLKQYSSEQPLLVPWWDGSYAGVLDFTNTDAVAWYLNKVANLKTVYNVTSFKFDAGEVNWIDAQRYTTKETLLTPNYFSKKYVEATYLADPIPGRQEVRVGFRSQAYSHMVRMLDRDSNWSHELGIQTLIPCSLIFGLMGYPYILPDLIGGNAYSTPVPEAELFIRWLQASVFLPVLQFSVAPWVYKNDTIIEITRKFINLHEQYADKIIDLAKNAQQTGEPIVRPLWWIAPTDVNALTLDSEFLLGDDLLVAPVLEKGARSRDIYLPPGQWHDELRDIVRSGGTWLKNYIAELDELPYFTKIA</sequence>
<feature type="signal peptide" evidence="5">
    <location>
        <begin position="1"/>
        <end position="19"/>
    </location>
</feature>
<dbReference type="AlphaFoldDB" id="A0A8S3YZ38"/>
<keyword evidence="2 4" id="KW-0378">Hydrolase</keyword>
<dbReference type="InterPro" id="IPR048395">
    <property type="entry name" value="Glyco_hydro_31_C"/>
</dbReference>
<organism evidence="8 9">
    <name type="scientific">Candidula unifasciata</name>
    <dbReference type="NCBI Taxonomy" id="100452"/>
    <lineage>
        <taxon>Eukaryota</taxon>
        <taxon>Metazoa</taxon>
        <taxon>Spiralia</taxon>
        <taxon>Lophotrochozoa</taxon>
        <taxon>Mollusca</taxon>
        <taxon>Gastropoda</taxon>
        <taxon>Heterobranchia</taxon>
        <taxon>Euthyneura</taxon>
        <taxon>Panpulmonata</taxon>
        <taxon>Eupulmonata</taxon>
        <taxon>Stylommatophora</taxon>
        <taxon>Helicina</taxon>
        <taxon>Helicoidea</taxon>
        <taxon>Geomitridae</taxon>
        <taxon>Candidula</taxon>
    </lineage>
</organism>
<evidence type="ECO:0000313" key="9">
    <source>
        <dbReference type="Proteomes" id="UP000678393"/>
    </source>
</evidence>
<dbReference type="PANTHER" id="PTHR43053:SF4">
    <property type="entry name" value="MYOGENESIS-REGULATING GLYCOSIDASE"/>
    <property type="match status" value="1"/>
</dbReference>
<comment type="similarity">
    <text evidence="1 4">Belongs to the glycosyl hydrolase 31 family.</text>
</comment>
<evidence type="ECO:0000259" key="7">
    <source>
        <dbReference type="Pfam" id="PF21365"/>
    </source>
</evidence>
<dbReference type="Gene3D" id="2.60.40.1180">
    <property type="entry name" value="Golgi alpha-mannosidase II"/>
    <property type="match status" value="1"/>
</dbReference>
<dbReference type="GO" id="GO:0005975">
    <property type="term" value="P:carbohydrate metabolic process"/>
    <property type="evidence" value="ECO:0007669"/>
    <property type="project" value="InterPro"/>
</dbReference>
<proteinExistence type="inferred from homology"/>
<dbReference type="InterPro" id="IPR000322">
    <property type="entry name" value="Glyco_hydro_31_TIM"/>
</dbReference>